<gene>
    <name evidence="1" type="ORF">HNQ80_002403</name>
</gene>
<accession>A0A841KRC9</accession>
<evidence type="ECO:0000313" key="2">
    <source>
        <dbReference type="Proteomes" id="UP000579281"/>
    </source>
</evidence>
<dbReference type="InterPro" id="IPR036249">
    <property type="entry name" value="Thioredoxin-like_sf"/>
</dbReference>
<proteinExistence type="predicted"/>
<dbReference type="EMBL" id="JACHEN010000013">
    <property type="protein sequence ID" value="MBB6216304.1"/>
    <property type="molecule type" value="Genomic_DNA"/>
</dbReference>
<dbReference type="Gene3D" id="3.40.30.10">
    <property type="entry name" value="Glutaredoxin"/>
    <property type="match status" value="1"/>
</dbReference>
<comment type="caution">
    <text evidence="1">The sequence shown here is derived from an EMBL/GenBank/DDBJ whole genome shotgun (WGS) entry which is preliminary data.</text>
</comment>
<sequence>MKEFLSEEGVKFGYFDISLDFGALKRFLKIRDTHSIYEPVKAQGWVGIPTIIIDDEIIIGLDREELKKKIR</sequence>
<reference evidence="1 2" key="1">
    <citation type="submission" date="2020-08" db="EMBL/GenBank/DDBJ databases">
        <title>Genomic Encyclopedia of Type Strains, Phase IV (KMG-IV): sequencing the most valuable type-strain genomes for metagenomic binning, comparative biology and taxonomic classification.</title>
        <authorList>
            <person name="Goeker M."/>
        </authorList>
    </citation>
    <scope>NUCLEOTIDE SEQUENCE [LARGE SCALE GENOMIC DNA]</scope>
    <source>
        <strain evidence="1 2">DSM 103526</strain>
    </source>
</reference>
<protein>
    <submittedName>
        <fullName evidence="1">Glutaredoxin-related protein</fullName>
    </submittedName>
</protein>
<dbReference type="SUPFAM" id="SSF52833">
    <property type="entry name" value="Thioredoxin-like"/>
    <property type="match status" value="1"/>
</dbReference>
<dbReference type="Proteomes" id="UP000579281">
    <property type="component" value="Unassembled WGS sequence"/>
</dbReference>
<name>A0A841KRC9_9FIRM</name>
<dbReference type="AlphaFoldDB" id="A0A841KRC9"/>
<organism evidence="1 2">
    <name type="scientific">Anaerosolibacter carboniphilus</name>
    <dbReference type="NCBI Taxonomy" id="1417629"/>
    <lineage>
        <taxon>Bacteria</taxon>
        <taxon>Bacillati</taxon>
        <taxon>Bacillota</taxon>
        <taxon>Clostridia</taxon>
        <taxon>Peptostreptococcales</taxon>
        <taxon>Thermotaleaceae</taxon>
        <taxon>Anaerosolibacter</taxon>
    </lineage>
</organism>
<keyword evidence="2" id="KW-1185">Reference proteome</keyword>
<dbReference type="RefSeq" id="WP_184310837.1">
    <property type="nucleotide sequence ID" value="NZ_JACHEN010000013.1"/>
</dbReference>
<evidence type="ECO:0000313" key="1">
    <source>
        <dbReference type="EMBL" id="MBB6216304.1"/>
    </source>
</evidence>